<dbReference type="InterPro" id="IPR006768">
    <property type="entry name" value="Cwf19-like_C_dom-1"/>
</dbReference>
<dbReference type="InterPro" id="IPR040194">
    <property type="entry name" value="Cwf19-like"/>
</dbReference>
<dbReference type="OrthoDB" id="444325at2759"/>
<proteinExistence type="predicted"/>
<dbReference type="PANTHER" id="PTHR12072:SF4">
    <property type="entry name" value="CWF19-LIKE PROTEIN 1"/>
    <property type="match status" value="1"/>
</dbReference>
<dbReference type="Pfam" id="PF04676">
    <property type="entry name" value="CwfJ_C_2"/>
    <property type="match status" value="1"/>
</dbReference>
<keyword evidence="5" id="KW-1185">Reference proteome</keyword>
<dbReference type="Pfam" id="PF04677">
    <property type="entry name" value="CwfJ_C_1"/>
    <property type="match status" value="1"/>
</dbReference>
<dbReference type="PANTHER" id="PTHR12072">
    <property type="entry name" value="CWF19, CELL CYCLE CONTROL PROTEIN"/>
    <property type="match status" value="1"/>
</dbReference>
<evidence type="ECO:0000313" key="5">
    <source>
        <dbReference type="Proteomes" id="UP000301737"/>
    </source>
</evidence>
<dbReference type="GO" id="GO:0061632">
    <property type="term" value="F:RNA lariat debranching enzyme activator activity"/>
    <property type="evidence" value="ECO:0007669"/>
    <property type="project" value="TreeGrafter"/>
</dbReference>
<reference evidence="4 5" key="1">
    <citation type="submission" date="2019-01" db="EMBL/GenBank/DDBJ databases">
        <title>Draft Genome Sequencing of Zygosaccharomyces mellis Ca-7.</title>
        <authorList>
            <person name="Shiwa Y."/>
            <person name="Kanesaki Y."/>
            <person name="Ishige T."/>
            <person name="Mura K."/>
            <person name="Hori T."/>
            <person name="Tamura T."/>
        </authorList>
    </citation>
    <scope>NUCLEOTIDE SEQUENCE [LARGE SCALE GENOMIC DNA]</scope>
    <source>
        <strain evidence="4 5">Ca-7</strain>
    </source>
</reference>
<evidence type="ECO:0000256" key="1">
    <source>
        <dbReference type="SAM" id="MobiDB-lite"/>
    </source>
</evidence>
<feature type="domain" description="Cwf19-like protein C-terminal" evidence="2">
    <location>
        <begin position="390"/>
        <end position="476"/>
    </location>
</feature>
<evidence type="ECO:0000259" key="3">
    <source>
        <dbReference type="Pfam" id="PF04677"/>
    </source>
</evidence>
<dbReference type="InterPro" id="IPR006767">
    <property type="entry name" value="Cwf19-like_C_dom-2"/>
</dbReference>
<evidence type="ECO:0000259" key="2">
    <source>
        <dbReference type="Pfam" id="PF04676"/>
    </source>
</evidence>
<sequence length="482" mass="55472">MSKTKVLVTHAEENNLSVVIEKIEKLNTKAGPFDCAILLGNLASELNSIKITAKLPPIFVPGNDDLKKEGLITLKNGIYESTNGLRIGYFTDGEEKELSKFQDPIDILITHECSVAISEEHLKTSGNNQVDEIVKLCHPKYHFTYVDPSNFIELEPFIWEEDKKVTRFINLAAYGSKNKWAYAFNIDTDVVSPLPNEFISNPYVPNRPTRKHPREDVRSDEGSQLKKPTHEAKKVLPISCHFCFTNPDIEDHMVISIANKSYITTAKGPLSIPKGDLDFSGHCLIIPIEHVPKLNTGIKDFFQNELRQELLQYENSIAKMNFKKFDMSTVIFEIHSDNMVHFHKQVVPISNYLIVKFLGALDRQVHINNEKFVRNKNIEFEYFESSEDPKYKEIVKDPKSNYMMFSIHDTPDMPPKIYLGKFDANDRIDLQFGRRTLAFLLHLPNRVNWRSPTCLQTKEQEETEVRKFQKAYRDYDIAGPTD</sequence>
<dbReference type="GO" id="GO:0071014">
    <property type="term" value="C:post-mRNA release spliceosomal complex"/>
    <property type="evidence" value="ECO:0007669"/>
    <property type="project" value="TreeGrafter"/>
</dbReference>
<feature type="compositionally biased region" description="Basic and acidic residues" evidence="1">
    <location>
        <begin position="213"/>
        <end position="229"/>
    </location>
</feature>
<feature type="domain" description="Cwf19-like C-terminal" evidence="3">
    <location>
        <begin position="230"/>
        <end position="353"/>
    </location>
</feature>
<name>A0A4C2E5Y0_9SACH</name>
<dbReference type="GO" id="GO:0000398">
    <property type="term" value="P:mRNA splicing, via spliceosome"/>
    <property type="evidence" value="ECO:0007669"/>
    <property type="project" value="TreeGrafter"/>
</dbReference>
<dbReference type="Proteomes" id="UP000301737">
    <property type="component" value="Unassembled WGS sequence"/>
</dbReference>
<protein>
    <submittedName>
        <fullName evidence="4">Uncharacterized protein</fullName>
    </submittedName>
</protein>
<accession>A0A4C2E5Y0</accession>
<dbReference type="AlphaFoldDB" id="A0A4C2E5Y0"/>
<feature type="region of interest" description="Disordered" evidence="1">
    <location>
        <begin position="202"/>
        <end position="229"/>
    </location>
</feature>
<organism evidence="4 5">
    <name type="scientific">Zygosaccharomyces mellis</name>
    <dbReference type="NCBI Taxonomy" id="42258"/>
    <lineage>
        <taxon>Eukaryota</taxon>
        <taxon>Fungi</taxon>
        <taxon>Dikarya</taxon>
        <taxon>Ascomycota</taxon>
        <taxon>Saccharomycotina</taxon>
        <taxon>Saccharomycetes</taxon>
        <taxon>Saccharomycetales</taxon>
        <taxon>Saccharomycetaceae</taxon>
        <taxon>Zygosaccharomyces</taxon>
    </lineage>
</organism>
<evidence type="ECO:0000313" key="4">
    <source>
        <dbReference type="EMBL" id="GCE99535.1"/>
    </source>
</evidence>
<gene>
    <name evidence="4" type="ORF">ZYGM_001048</name>
</gene>
<dbReference type="CDD" id="cd07380">
    <property type="entry name" value="MPP_CWF19_N"/>
    <property type="match status" value="1"/>
</dbReference>
<comment type="caution">
    <text evidence="4">The sequence shown here is derived from an EMBL/GenBank/DDBJ whole genome shotgun (WGS) entry which is preliminary data.</text>
</comment>
<dbReference type="EMBL" id="BIMX01000011">
    <property type="protein sequence ID" value="GCE99535.1"/>
    <property type="molecule type" value="Genomic_DNA"/>
</dbReference>